<keyword evidence="10" id="KW-1185">Reference proteome</keyword>
<dbReference type="RefSeq" id="WP_150521584.1">
    <property type="nucleotide sequence ID" value="NZ_BMVX01000019.1"/>
</dbReference>
<evidence type="ECO:0000313" key="10">
    <source>
        <dbReference type="Proteomes" id="UP000326831"/>
    </source>
</evidence>
<gene>
    <name evidence="9" type="ORF">CP968_33845</name>
    <name evidence="8" type="ORF">GCM10010371_47490</name>
</gene>
<evidence type="ECO:0000313" key="9">
    <source>
        <dbReference type="EMBL" id="QEU82574.1"/>
    </source>
</evidence>
<dbReference type="AlphaFoldDB" id="A0A5P2UYJ2"/>
<dbReference type="GO" id="GO:0008652">
    <property type="term" value="P:amino acid biosynthetic process"/>
    <property type="evidence" value="ECO:0007669"/>
    <property type="project" value="UniProtKB-KW"/>
</dbReference>
<dbReference type="InterPro" id="IPR029753">
    <property type="entry name" value="D-isomer_DH_CS"/>
</dbReference>
<dbReference type="InterPro" id="IPR006139">
    <property type="entry name" value="D-isomer_2_OHA_DH_cat_dom"/>
</dbReference>
<dbReference type="KEGG" id="ssub:CP968_33845"/>
<dbReference type="EMBL" id="BMVX01000019">
    <property type="protein sequence ID" value="GGZ82232.1"/>
    <property type="molecule type" value="Genomic_DNA"/>
</dbReference>
<dbReference type="OrthoDB" id="117809at2"/>
<name>A0A5P2UYJ2_9ACTN</name>
<dbReference type="GO" id="GO:0016616">
    <property type="term" value="F:oxidoreductase activity, acting on the CH-OH group of donors, NAD or NADP as acceptor"/>
    <property type="evidence" value="ECO:0007669"/>
    <property type="project" value="InterPro"/>
</dbReference>
<evidence type="ECO:0000259" key="6">
    <source>
        <dbReference type="Pfam" id="PF00389"/>
    </source>
</evidence>
<dbReference type="PROSITE" id="PS00065">
    <property type="entry name" value="D_2_HYDROXYACID_DH_1"/>
    <property type="match status" value="1"/>
</dbReference>
<proteinExistence type="inferred from homology"/>
<keyword evidence="2" id="KW-0028">Amino-acid biosynthesis</keyword>
<dbReference type="InterPro" id="IPR029752">
    <property type="entry name" value="D-isomer_DH_CS1"/>
</dbReference>
<dbReference type="Pfam" id="PF02826">
    <property type="entry name" value="2-Hacid_dh_C"/>
    <property type="match status" value="1"/>
</dbReference>
<protein>
    <submittedName>
        <fullName evidence="8">2-hydroxyacid dehydrogenase</fullName>
    </submittedName>
    <submittedName>
        <fullName evidence="9">Phosphoglycerate dehydrogenase</fullName>
    </submittedName>
</protein>
<dbReference type="GO" id="GO:0051287">
    <property type="term" value="F:NAD binding"/>
    <property type="evidence" value="ECO:0007669"/>
    <property type="project" value="InterPro"/>
</dbReference>
<dbReference type="Proteomes" id="UP000634660">
    <property type="component" value="Unassembled WGS sequence"/>
</dbReference>
<reference evidence="9 10" key="2">
    <citation type="submission" date="2017-09" db="EMBL/GenBank/DDBJ databases">
        <authorList>
            <person name="Lee N."/>
            <person name="Cho B.-K."/>
        </authorList>
    </citation>
    <scope>NUCLEOTIDE SEQUENCE [LARGE SCALE GENOMIC DNA]</scope>
    <source>
        <strain evidence="9 10">ATCC 27467</strain>
    </source>
</reference>
<evidence type="ECO:0000256" key="4">
    <source>
        <dbReference type="ARBA" id="ARBA00023027"/>
    </source>
</evidence>
<evidence type="ECO:0000256" key="2">
    <source>
        <dbReference type="ARBA" id="ARBA00022605"/>
    </source>
</evidence>
<dbReference type="SUPFAM" id="SSF52283">
    <property type="entry name" value="Formate/glycerate dehydrogenase catalytic domain-like"/>
    <property type="match status" value="1"/>
</dbReference>
<keyword evidence="4" id="KW-0520">NAD</keyword>
<dbReference type="PANTHER" id="PTHR42789">
    <property type="entry name" value="D-ISOMER SPECIFIC 2-HYDROXYACID DEHYDROGENASE FAMILY PROTEIN (AFU_ORTHOLOGUE AFUA_6G10090)"/>
    <property type="match status" value="1"/>
</dbReference>
<dbReference type="Pfam" id="PF00389">
    <property type="entry name" value="2-Hacid_dh"/>
    <property type="match status" value="1"/>
</dbReference>
<feature type="domain" description="D-isomer specific 2-hydroxyacid dehydrogenase catalytic" evidence="6">
    <location>
        <begin position="51"/>
        <end position="325"/>
    </location>
</feature>
<dbReference type="SUPFAM" id="SSF51735">
    <property type="entry name" value="NAD(P)-binding Rossmann-fold domains"/>
    <property type="match status" value="1"/>
</dbReference>
<organism evidence="9 10">
    <name type="scientific">Streptomyces subrutilus</name>
    <dbReference type="NCBI Taxonomy" id="36818"/>
    <lineage>
        <taxon>Bacteria</taxon>
        <taxon>Bacillati</taxon>
        <taxon>Actinomycetota</taxon>
        <taxon>Actinomycetes</taxon>
        <taxon>Kitasatosporales</taxon>
        <taxon>Streptomycetaceae</taxon>
        <taxon>Streptomyces</taxon>
    </lineage>
</organism>
<evidence type="ECO:0000313" key="8">
    <source>
        <dbReference type="EMBL" id="GGZ82232.1"/>
    </source>
</evidence>
<dbReference type="InterPro" id="IPR050857">
    <property type="entry name" value="D-2-hydroxyacid_DH"/>
</dbReference>
<evidence type="ECO:0000256" key="3">
    <source>
        <dbReference type="ARBA" id="ARBA00023002"/>
    </source>
</evidence>
<dbReference type="FunFam" id="3.40.50.720:FF:000203">
    <property type="entry name" value="D-3-phosphoglycerate dehydrogenase (SerA)"/>
    <property type="match status" value="1"/>
</dbReference>
<keyword evidence="3 5" id="KW-0560">Oxidoreductase</keyword>
<dbReference type="Proteomes" id="UP000326831">
    <property type="component" value="Chromosome"/>
</dbReference>
<feature type="domain" description="D-isomer specific 2-hydroxyacid dehydrogenase NAD-binding" evidence="7">
    <location>
        <begin position="120"/>
        <end position="293"/>
    </location>
</feature>
<dbReference type="PANTHER" id="PTHR42789:SF1">
    <property type="entry name" value="D-ISOMER SPECIFIC 2-HYDROXYACID DEHYDROGENASE FAMILY PROTEIN (AFU_ORTHOLOGUE AFUA_6G10090)"/>
    <property type="match status" value="1"/>
</dbReference>
<comment type="similarity">
    <text evidence="1 5">Belongs to the D-isomer specific 2-hydroxyacid dehydrogenase family.</text>
</comment>
<evidence type="ECO:0000259" key="7">
    <source>
        <dbReference type="Pfam" id="PF02826"/>
    </source>
</evidence>
<dbReference type="EMBL" id="CP023701">
    <property type="protein sequence ID" value="QEU82574.1"/>
    <property type="molecule type" value="Genomic_DNA"/>
</dbReference>
<dbReference type="PROSITE" id="PS00671">
    <property type="entry name" value="D_2_HYDROXYACID_DH_3"/>
    <property type="match status" value="1"/>
</dbReference>
<dbReference type="CDD" id="cd12172">
    <property type="entry name" value="PGDH_like_2"/>
    <property type="match status" value="1"/>
</dbReference>
<sequence length="338" mass="35530">MTQPPKERAPRVLVTTPYLEPGGEVDRMLREAGLEPVFARRADREAAGTTLARCVTDVAAAVAGTDPFSAEVIAAAPRLRILSRCGVGYDNIDLAAATRHGVAVTITPGTNRVSVAEHVLALMLNCARRIPQNLTAVRGGGWTQESGRELHGATLGVVGLGSIGKTVARAALALGMRVVAHDPWLDEDFLKETGVQARPLAGVLAEADFLTLHISLDETTRHLIDAAALRRMKPDAYLINTARGGVVDEDALADAVEEGRLAGAALDVTEHEPLPDDSRLRALDSVLVTAHIGAATVEARARSGAMAARHVIDLLAGRTPEHLVNPGYAHAVSAAGAR</sequence>
<reference evidence="8" key="1">
    <citation type="journal article" date="2014" name="Int. J. Syst. Evol. Microbiol.">
        <title>Complete genome sequence of Corynebacterium casei LMG S-19264T (=DSM 44701T), isolated from a smear-ripened cheese.</title>
        <authorList>
            <consortium name="US DOE Joint Genome Institute (JGI-PGF)"/>
            <person name="Walter F."/>
            <person name="Albersmeier A."/>
            <person name="Kalinowski J."/>
            <person name="Ruckert C."/>
        </authorList>
    </citation>
    <scope>NUCLEOTIDE SEQUENCE</scope>
    <source>
        <strain evidence="8">JCM 4834</strain>
    </source>
</reference>
<accession>A0A5P2UYJ2</accession>
<dbReference type="Gene3D" id="3.40.50.720">
    <property type="entry name" value="NAD(P)-binding Rossmann-like Domain"/>
    <property type="match status" value="2"/>
</dbReference>
<dbReference type="InterPro" id="IPR036291">
    <property type="entry name" value="NAD(P)-bd_dom_sf"/>
</dbReference>
<reference evidence="8" key="3">
    <citation type="submission" date="2020-09" db="EMBL/GenBank/DDBJ databases">
        <authorList>
            <person name="Sun Q."/>
            <person name="Ohkuma M."/>
        </authorList>
    </citation>
    <scope>NUCLEOTIDE SEQUENCE</scope>
    <source>
        <strain evidence="8">JCM 4834</strain>
    </source>
</reference>
<evidence type="ECO:0000256" key="1">
    <source>
        <dbReference type="ARBA" id="ARBA00005854"/>
    </source>
</evidence>
<evidence type="ECO:0000256" key="5">
    <source>
        <dbReference type="RuleBase" id="RU003719"/>
    </source>
</evidence>
<dbReference type="InterPro" id="IPR006140">
    <property type="entry name" value="D-isomer_DH_NAD-bd"/>
</dbReference>